<feature type="transmembrane region" description="Helical" evidence="6">
    <location>
        <begin position="372"/>
        <end position="394"/>
    </location>
</feature>
<dbReference type="GO" id="GO:0016020">
    <property type="term" value="C:membrane"/>
    <property type="evidence" value="ECO:0007669"/>
    <property type="project" value="UniProtKB-SubCell"/>
</dbReference>
<accession>A0A6J1SKV2</accession>
<keyword evidence="2 6" id="KW-0812">Transmembrane</keyword>
<feature type="transmembrane region" description="Helical" evidence="6">
    <location>
        <begin position="470"/>
        <end position="489"/>
    </location>
</feature>
<evidence type="ECO:0000256" key="2">
    <source>
        <dbReference type="ARBA" id="ARBA00022692"/>
    </source>
</evidence>
<dbReference type="InterPro" id="IPR005829">
    <property type="entry name" value="Sugar_transporter_CS"/>
</dbReference>
<feature type="transmembrane region" description="Helical" evidence="6">
    <location>
        <begin position="434"/>
        <end position="458"/>
    </location>
</feature>
<dbReference type="KEGG" id="foc:113208887"/>
<feature type="domain" description="Major facilitator superfamily (MFS) profile" evidence="7">
    <location>
        <begin position="68"/>
        <end position="493"/>
    </location>
</feature>
<evidence type="ECO:0000256" key="3">
    <source>
        <dbReference type="ARBA" id="ARBA00022989"/>
    </source>
</evidence>
<dbReference type="Pfam" id="PF00083">
    <property type="entry name" value="Sugar_tr"/>
    <property type="match status" value="1"/>
</dbReference>
<reference evidence="9" key="1">
    <citation type="submission" date="2025-08" db="UniProtKB">
        <authorList>
            <consortium name="RefSeq"/>
        </authorList>
    </citation>
    <scope>IDENTIFICATION</scope>
    <source>
        <tissue evidence="9">Whole organism</tissue>
    </source>
</reference>
<keyword evidence="4 6" id="KW-0472">Membrane</keyword>
<evidence type="ECO:0000313" key="8">
    <source>
        <dbReference type="Proteomes" id="UP000504606"/>
    </source>
</evidence>
<feature type="transmembrane region" description="Helical" evidence="6">
    <location>
        <begin position="308"/>
        <end position="330"/>
    </location>
</feature>
<gene>
    <name evidence="9" type="primary">LOC113208887</name>
</gene>
<feature type="transmembrane region" description="Helical" evidence="6">
    <location>
        <begin position="400"/>
        <end position="422"/>
    </location>
</feature>
<dbReference type="GeneID" id="113208887"/>
<feature type="compositionally biased region" description="Basic and acidic residues" evidence="5">
    <location>
        <begin position="1"/>
        <end position="13"/>
    </location>
</feature>
<evidence type="ECO:0000256" key="1">
    <source>
        <dbReference type="ARBA" id="ARBA00004141"/>
    </source>
</evidence>
<evidence type="ECO:0000256" key="5">
    <source>
        <dbReference type="SAM" id="MobiDB-lite"/>
    </source>
</evidence>
<feature type="transmembrane region" description="Helical" evidence="6">
    <location>
        <begin position="63"/>
        <end position="83"/>
    </location>
</feature>
<dbReference type="PROSITE" id="PS50850">
    <property type="entry name" value="MFS"/>
    <property type="match status" value="1"/>
</dbReference>
<feature type="transmembrane region" description="Helical" evidence="6">
    <location>
        <begin position="159"/>
        <end position="179"/>
    </location>
</feature>
<evidence type="ECO:0000259" key="7">
    <source>
        <dbReference type="PROSITE" id="PS50850"/>
    </source>
</evidence>
<dbReference type="PANTHER" id="PTHR48021">
    <property type="match status" value="1"/>
</dbReference>
<organism evidence="8 9">
    <name type="scientific">Frankliniella occidentalis</name>
    <name type="common">Western flower thrips</name>
    <name type="synonym">Euthrips occidentalis</name>
    <dbReference type="NCBI Taxonomy" id="133901"/>
    <lineage>
        <taxon>Eukaryota</taxon>
        <taxon>Metazoa</taxon>
        <taxon>Ecdysozoa</taxon>
        <taxon>Arthropoda</taxon>
        <taxon>Hexapoda</taxon>
        <taxon>Insecta</taxon>
        <taxon>Pterygota</taxon>
        <taxon>Neoptera</taxon>
        <taxon>Paraneoptera</taxon>
        <taxon>Thysanoptera</taxon>
        <taxon>Terebrantia</taxon>
        <taxon>Thripoidea</taxon>
        <taxon>Thripidae</taxon>
        <taxon>Frankliniella</taxon>
    </lineage>
</organism>
<dbReference type="Proteomes" id="UP000504606">
    <property type="component" value="Unplaced"/>
</dbReference>
<proteinExistence type="predicted"/>
<dbReference type="Gene3D" id="1.20.1250.20">
    <property type="entry name" value="MFS general substrate transporter like domains"/>
    <property type="match status" value="1"/>
</dbReference>
<feature type="region of interest" description="Disordered" evidence="5">
    <location>
        <begin position="1"/>
        <end position="41"/>
    </location>
</feature>
<evidence type="ECO:0000313" key="9">
    <source>
        <dbReference type="RefSeq" id="XP_026281914.1"/>
    </source>
</evidence>
<protein>
    <submittedName>
        <fullName evidence="9">Facilitated trehalose transporter Tret1-like isoform X1</fullName>
    </submittedName>
</protein>
<dbReference type="GO" id="GO:0022857">
    <property type="term" value="F:transmembrane transporter activity"/>
    <property type="evidence" value="ECO:0007669"/>
    <property type="project" value="InterPro"/>
</dbReference>
<dbReference type="PANTHER" id="PTHR48021:SF7">
    <property type="entry name" value="RH09188P"/>
    <property type="match status" value="1"/>
</dbReference>
<keyword evidence="8" id="KW-1185">Reference proteome</keyword>
<evidence type="ECO:0000256" key="6">
    <source>
        <dbReference type="SAM" id="Phobius"/>
    </source>
</evidence>
<dbReference type="InterPro" id="IPR005828">
    <property type="entry name" value="MFS_sugar_transport-like"/>
</dbReference>
<keyword evidence="3 6" id="KW-1133">Transmembrane helix</keyword>
<dbReference type="InterPro" id="IPR020846">
    <property type="entry name" value="MFS_dom"/>
</dbReference>
<evidence type="ECO:0000256" key="4">
    <source>
        <dbReference type="ARBA" id="ARBA00023136"/>
    </source>
</evidence>
<feature type="transmembrane region" description="Helical" evidence="6">
    <location>
        <begin position="191"/>
        <end position="210"/>
    </location>
</feature>
<name>A0A6J1SKV2_FRAOC</name>
<dbReference type="PROSITE" id="PS00217">
    <property type="entry name" value="SUGAR_TRANSPORT_2"/>
    <property type="match status" value="1"/>
</dbReference>
<dbReference type="InterPro" id="IPR036259">
    <property type="entry name" value="MFS_trans_sf"/>
</dbReference>
<dbReference type="AlphaFoldDB" id="A0A6J1SKV2"/>
<feature type="transmembrane region" description="Helical" evidence="6">
    <location>
        <begin position="216"/>
        <end position="237"/>
    </location>
</feature>
<dbReference type="InterPro" id="IPR050549">
    <property type="entry name" value="MFS_Trehalose_Transporter"/>
</dbReference>
<comment type="subcellular location">
    <subcellularLocation>
        <location evidence="1">Membrane</location>
        <topology evidence="1">Multi-pass membrane protein</topology>
    </subcellularLocation>
</comment>
<sequence>MDGRARPDHDVGEHTPMVDLPPALPPRGAPRIVKNDKDRPLSGEVRLPTRIHYATRQGMRAQWLVAGALVILSVGGGCPIGFSGVLVPQLQSPNSTLQTDDETASWIVSMHSASTPVGTILSGPLMDRLGRNRALQVATPFMVAGWTMLGFAQNHAMVLVARALCGAAVGMMAAPSQVFLGEMSEPRMRGILVGVPFVSYSIGILYVFLIGSLISWRYMCAVAASPIVVAAVCLYFLPESPVWLVRQGRLEQAQRTLDWLRGGAGSVQSKVEMDQLVSRADAEKAENAVKKRSLWGMFTQPHVVKPMVIMNVYCLLQGLSGTFIVIFYAVDLLDTVLPATMSAELVAILTAAVRLVMSATGCAVLQKCGRRPVALASAMGVSATAALLGFVLYFDWADSGGYVASSLALLYVALNSFGMFIMPGMMMSELLPTSVRGVASSATTCLFNLSLFAFAKAYPALKVLLGSAGFFWLFSSAALLNLVWTYLLVPETSGRSLNDIEDYFRAGVWLWGRRPRRRPISTLVDG</sequence>
<dbReference type="OrthoDB" id="4142200at2759"/>
<dbReference type="FunFam" id="1.20.1250.20:FF:000249">
    <property type="entry name" value="facilitated trehalose transporter Tret1"/>
    <property type="match status" value="1"/>
</dbReference>
<dbReference type="SUPFAM" id="SSF103473">
    <property type="entry name" value="MFS general substrate transporter"/>
    <property type="match status" value="1"/>
</dbReference>
<feature type="transmembrane region" description="Helical" evidence="6">
    <location>
        <begin position="345"/>
        <end position="365"/>
    </location>
</feature>
<dbReference type="RefSeq" id="XP_026281914.1">
    <property type="nucleotide sequence ID" value="XM_026426129.2"/>
</dbReference>